<name>A0ABR1AXE3_POLSC</name>
<gene>
    <name evidence="2" type="ORF">RUM44_002893</name>
</gene>
<accession>A0ABR1AXE3</accession>
<reference evidence="2 3" key="1">
    <citation type="submission" date="2023-09" db="EMBL/GenBank/DDBJ databases">
        <title>Genomes of two closely related lineages of the louse Polyplax serrata with different host specificities.</title>
        <authorList>
            <person name="Martinu J."/>
            <person name="Tarabai H."/>
            <person name="Stefka J."/>
            <person name="Hypsa V."/>
        </authorList>
    </citation>
    <scope>NUCLEOTIDE SEQUENCE [LARGE SCALE GENOMIC DNA]</scope>
    <source>
        <strain evidence="2">98ZLc_SE</strain>
    </source>
</reference>
<sequence>MVTGTNYFGDGKLRRRNVAAERILGMKTSMESKQDAKNKSKEGIERVRETASTSENEICKQKDPNFKNDLRKMTTSISTGVVVVLFKISDDKSKGSWFEQRRGGSGSLILGGGHERSADEKKKGKVNEDDLPPFRCIVIVEVLRKSIDEPEGA</sequence>
<proteinExistence type="predicted"/>
<evidence type="ECO:0000256" key="1">
    <source>
        <dbReference type="SAM" id="MobiDB-lite"/>
    </source>
</evidence>
<keyword evidence="3" id="KW-1185">Reference proteome</keyword>
<comment type="caution">
    <text evidence="2">The sequence shown here is derived from an EMBL/GenBank/DDBJ whole genome shotgun (WGS) entry which is preliminary data.</text>
</comment>
<dbReference type="EMBL" id="JAWJWF010000007">
    <property type="protein sequence ID" value="KAK6630724.1"/>
    <property type="molecule type" value="Genomic_DNA"/>
</dbReference>
<feature type="region of interest" description="Disordered" evidence="1">
    <location>
        <begin position="95"/>
        <end position="127"/>
    </location>
</feature>
<organism evidence="2 3">
    <name type="scientific">Polyplax serrata</name>
    <name type="common">Common mouse louse</name>
    <dbReference type="NCBI Taxonomy" id="468196"/>
    <lineage>
        <taxon>Eukaryota</taxon>
        <taxon>Metazoa</taxon>
        <taxon>Ecdysozoa</taxon>
        <taxon>Arthropoda</taxon>
        <taxon>Hexapoda</taxon>
        <taxon>Insecta</taxon>
        <taxon>Pterygota</taxon>
        <taxon>Neoptera</taxon>
        <taxon>Paraneoptera</taxon>
        <taxon>Psocodea</taxon>
        <taxon>Troctomorpha</taxon>
        <taxon>Phthiraptera</taxon>
        <taxon>Anoplura</taxon>
        <taxon>Polyplacidae</taxon>
        <taxon>Polyplax</taxon>
    </lineage>
</organism>
<feature type="compositionally biased region" description="Gly residues" evidence="1">
    <location>
        <begin position="103"/>
        <end position="112"/>
    </location>
</feature>
<dbReference type="Proteomes" id="UP001359485">
    <property type="component" value="Unassembled WGS sequence"/>
</dbReference>
<evidence type="ECO:0000313" key="2">
    <source>
        <dbReference type="EMBL" id="KAK6630724.1"/>
    </source>
</evidence>
<feature type="compositionally biased region" description="Basic and acidic residues" evidence="1">
    <location>
        <begin position="113"/>
        <end position="127"/>
    </location>
</feature>
<feature type="compositionally biased region" description="Basic and acidic residues" evidence="1">
    <location>
        <begin position="30"/>
        <end position="49"/>
    </location>
</feature>
<evidence type="ECO:0000313" key="3">
    <source>
        <dbReference type="Proteomes" id="UP001359485"/>
    </source>
</evidence>
<protein>
    <submittedName>
        <fullName evidence="2">Uncharacterized protein</fullName>
    </submittedName>
</protein>
<feature type="region of interest" description="Disordered" evidence="1">
    <location>
        <begin position="29"/>
        <end position="58"/>
    </location>
</feature>